<dbReference type="Proteomes" id="UP000439113">
    <property type="component" value="Unassembled WGS sequence"/>
</dbReference>
<dbReference type="Pfam" id="PF00583">
    <property type="entry name" value="Acetyltransf_1"/>
    <property type="match status" value="1"/>
</dbReference>
<accession>A0A6N8DQK6</accession>
<dbReference type="EMBL" id="WNKS01000020">
    <property type="protein sequence ID" value="MTV32687.1"/>
    <property type="molecule type" value="Genomic_DNA"/>
</dbReference>
<dbReference type="SUPFAM" id="SSF55729">
    <property type="entry name" value="Acyl-CoA N-acyltransferases (Nat)"/>
    <property type="match status" value="1"/>
</dbReference>
<dbReference type="InterPro" id="IPR016181">
    <property type="entry name" value="Acyl_CoA_acyltransferase"/>
</dbReference>
<reference evidence="2 3" key="1">
    <citation type="submission" date="2019-11" db="EMBL/GenBank/DDBJ databases">
        <title>Whole-genome sequence of a Rhodoblastus acidophilus DSM 142.</title>
        <authorList>
            <person name="Kyndt J.A."/>
            <person name="Meyer T.E."/>
        </authorList>
    </citation>
    <scope>NUCLEOTIDE SEQUENCE [LARGE SCALE GENOMIC DNA]</scope>
    <source>
        <strain evidence="2 3">DSM 142</strain>
    </source>
</reference>
<evidence type="ECO:0000259" key="1">
    <source>
        <dbReference type="PROSITE" id="PS51186"/>
    </source>
</evidence>
<evidence type="ECO:0000313" key="2">
    <source>
        <dbReference type="EMBL" id="MTV32687.1"/>
    </source>
</evidence>
<dbReference type="RefSeq" id="WP_155447377.1">
    <property type="nucleotide sequence ID" value="NZ_JAOQNR010000004.1"/>
</dbReference>
<proteinExistence type="predicted"/>
<dbReference type="OrthoDB" id="7843527at2"/>
<name>A0A6N8DQK6_RHOAC</name>
<sequence>MEQAIIHGGVVRRLWPADLPALRDHLLRLDAQSRYDRFATAVNDDFLIRYAERCFGIDDLIYGYYVDGVLRGAGELRSVSDKIFGGLVEAAFSVEKEWRRRGVGAELMSRIVRAARNRRAETIYMTCLAQNVAMQGLARKFSADLCFEADEQTGRLVARSPNAASVWGEFADNATSFATAMLDLQTRVFSMQPRGMYEAQRNR</sequence>
<dbReference type="PROSITE" id="PS51186">
    <property type="entry name" value="GNAT"/>
    <property type="match status" value="1"/>
</dbReference>
<dbReference type="InterPro" id="IPR000182">
    <property type="entry name" value="GNAT_dom"/>
</dbReference>
<dbReference type="AlphaFoldDB" id="A0A6N8DQK6"/>
<dbReference type="Gene3D" id="3.40.630.30">
    <property type="match status" value="1"/>
</dbReference>
<protein>
    <submittedName>
        <fullName evidence="2">GNAT family N-acetyltransferase</fullName>
    </submittedName>
</protein>
<dbReference type="GO" id="GO:0016747">
    <property type="term" value="F:acyltransferase activity, transferring groups other than amino-acyl groups"/>
    <property type="evidence" value="ECO:0007669"/>
    <property type="project" value="InterPro"/>
</dbReference>
<feature type="domain" description="N-acetyltransferase" evidence="1">
    <location>
        <begin position="9"/>
        <end position="172"/>
    </location>
</feature>
<evidence type="ECO:0000313" key="3">
    <source>
        <dbReference type="Proteomes" id="UP000439113"/>
    </source>
</evidence>
<dbReference type="CDD" id="cd04301">
    <property type="entry name" value="NAT_SF"/>
    <property type="match status" value="1"/>
</dbReference>
<gene>
    <name evidence="2" type="ORF">GJ654_17010</name>
</gene>
<keyword evidence="2" id="KW-0808">Transferase</keyword>
<organism evidence="2 3">
    <name type="scientific">Rhodoblastus acidophilus</name>
    <name type="common">Rhodopseudomonas acidophila</name>
    <dbReference type="NCBI Taxonomy" id="1074"/>
    <lineage>
        <taxon>Bacteria</taxon>
        <taxon>Pseudomonadati</taxon>
        <taxon>Pseudomonadota</taxon>
        <taxon>Alphaproteobacteria</taxon>
        <taxon>Hyphomicrobiales</taxon>
        <taxon>Rhodoblastaceae</taxon>
        <taxon>Rhodoblastus</taxon>
    </lineage>
</organism>
<comment type="caution">
    <text evidence="2">The sequence shown here is derived from an EMBL/GenBank/DDBJ whole genome shotgun (WGS) entry which is preliminary data.</text>
</comment>